<feature type="transmembrane region" description="Helical" evidence="9">
    <location>
        <begin position="89"/>
        <end position="108"/>
    </location>
</feature>
<evidence type="ECO:0000313" key="11">
    <source>
        <dbReference type="Proteomes" id="UP000294937"/>
    </source>
</evidence>
<dbReference type="RefSeq" id="WP_165875895.1">
    <property type="nucleotide sequence ID" value="NZ_SMAG01000003.1"/>
</dbReference>
<dbReference type="PANTHER" id="PTHR34295">
    <property type="entry name" value="BIOTIN TRANSPORTER BIOY"/>
    <property type="match status" value="1"/>
</dbReference>
<dbReference type="GO" id="GO:0015225">
    <property type="term" value="F:biotin transmembrane transporter activity"/>
    <property type="evidence" value="ECO:0007669"/>
    <property type="project" value="UniProtKB-UniRule"/>
</dbReference>
<keyword evidence="11" id="KW-1185">Reference proteome</keyword>
<dbReference type="Proteomes" id="UP000294937">
    <property type="component" value="Unassembled WGS sequence"/>
</dbReference>
<keyword evidence="4 8" id="KW-1003">Cell membrane</keyword>
<evidence type="ECO:0000256" key="5">
    <source>
        <dbReference type="ARBA" id="ARBA00022692"/>
    </source>
</evidence>
<dbReference type="AlphaFoldDB" id="A0A4R3LA28"/>
<dbReference type="Gene3D" id="1.10.1760.20">
    <property type="match status" value="1"/>
</dbReference>
<reference evidence="10 11" key="1">
    <citation type="submission" date="2019-03" db="EMBL/GenBank/DDBJ databases">
        <title>Genomic Encyclopedia of Type Strains, Phase IV (KMG-IV): sequencing the most valuable type-strain genomes for metagenomic binning, comparative biology and taxonomic classification.</title>
        <authorList>
            <person name="Goeker M."/>
        </authorList>
    </citation>
    <scope>NUCLEOTIDE SEQUENCE [LARGE SCALE GENOMIC DNA]</scope>
    <source>
        <strain evidence="10 11">DSM 45707</strain>
    </source>
</reference>
<organism evidence="10 11">
    <name type="scientific">Hazenella coriacea</name>
    <dbReference type="NCBI Taxonomy" id="1179467"/>
    <lineage>
        <taxon>Bacteria</taxon>
        <taxon>Bacillati</taxon>
        <taxon>Bacillota</taxon>
        <taxon>Bacilli</taxon>
        <taxon>Bacillales</taxon>
        <taxon>Thermoactinomycetaceae</taxon>
        <taxon>Hazenella</taxon>
    </lineage>
</organism>
<evidence type="ECO:0000256" key="8">
    <source>
        <dbReference type="PIRNR" id="PIRNR016661"/>
    </source>
</evidence>
<dbReference type="InterPro" id="IPR003784">
    <property type="entry name" value="BioY"/>
</dbReference>
<sequence length="194" mass="20415">MNSRFQVRDLVLIPLFTALLAVVSTFSIPLGPVPITLQTLVVMLTGSVLGPKRGFLSMIVYIALAAVGAPVLAGGKSGLAALLGPTGGYIFSWPIAAFIIGVIVYSFSKKSGLKLWHIIIAHLIGGTILIHLCGFTWFVVTTGAPLVKETFMSVLVIFLPGDVIKVVFGAIVVLALHKAIPNLIPKKATANKSA</sequence>
<evidence type="ECO:0000256" key="9">
    <source>
        <dbReference type="SAM" id="Phobius"/>
    </source>
</evidence>
<evidence type="ECO:0000256" key="4">
    <source>
        <dbReference type="ARBA" id="ARBA00022475"/>
    </source>
</evidence>
<evidence type="ECO:0000256" key="3">
    <source>
        <dbReference type="ARBA" id="ARBA00022448"/>
    </source>
</evidence>
<comment type="caution">
    <text evidence="10">The sequence shown here is derived from an EMBL/GenBank/DDBJ whole genome shotgun (WGS) entry which is preliminary data.</text>
</comment>
<feature type="transmembrane region" description="Helical" evidence="9">
    <location>
        <begin position="151"/>
        <end position="176"/>
    </location>
</feature>
<dbReference type="PIRSF" id="PIRSF016661">
    <property type="entry name" value="BioY"/>
    <property type="match status" value="1"/>
</dbReference>
<evidence type="ECO:0000256" key="6">
    <source>
        <dbReference type="ARBA" id="ARBA00022989"/>
    </source>
</evidence>
<dbReference type="Pfam" id="PF02632">
    <property type="entry name" value="BioY"/>
    <property type="match status" value="1"/>
</dbReference>
<keyword evidence="3 8" id="KW-0813">Transport</keyword>
<comment type="subcellular location">
    <subcellularLocation>
        <location evidence="1 8">Cell membrane</location>
        <topology evidence="1 8">Multi-pass membrane protein</topology>
    </subcellularLocation>
</comment>
<evidence type="ECO:0000256" key="2">
    <source>
        <dbReference type="ARBA" id="ARBA00010692"/>
    </source>
</evidence>
<feature type="transmembrane region" description="Helical" evidence="9">
    <location>
        <begin position="115"/>
        <end position="139"/>
    </location>
</feature>
<keyword evidence="7 8" id="KW-0472">Membrane</keyword>
<accession>A0A4R3LA28</accession>
<evidence type="ECO:0000313" key="10">
    <source>
        <dbReference type="EMBL" id="TCS95094.1"/>
    </source>
</evidence>
<gene>
    <name evidence="10" type="ORF">EDD58_103520</name>
</gene>
<comment type="similarity">
    <text evidence="2 8">Belongs to the BioY family.</text>
</comment>
<name>A0A4R3LA28_9BACL</name>
<keyword evidence="6 9" id="KW-1133">Transmembrane helix</keyword>
<evidence type="ECO:0000256" key="1">
    <source>
        <dbReference type="ARBA" id="ARBA00004651"/>
    </source>
</evidence>
<dbReference type="GO" id="GO:0005886">
    <property type="term" value="C:plasma membrane"/>
    <property type="evidence" value="ECO:0007669"/>
    <property type="project" value="UniProtKB-SubCell"/>
</dbReference>
<proteinExistence type="inferred from homology"/>
<dbReference type="PANTHER" id="PTHR34295:SF4">
    <property type="entry name" value="BIOTIN TRANSPORTER BIOY-RELATED"/>
    <property type="match status" value="1"/>
</dbReference>
<dbReference type="EMBL" id="SMAG01000003">
    <property type="protein sequence ID" value="TCS95094.1"/>
    <property type="molecule type" value="Genomic_DNA"/>
</dbReference>
<protein>
    <recommendedName>
        <fullName evidence="8">Biotin transporter</fullName>
    </recommendedName>
</protein>
<feature type="transmembrane region" description="Helical" evidence="9">
    <location>
        <begin position="58"/>
        <end position="83"/>
    </location>
</feature>
<evidence type="ECO:0000256" key="7">
    <source>
        <dbReference type="ARBA" id="ARBA00023136"/>
    </source>
</evidence>
<keyword evidence="5 9" id="KW-0812">Transmembrane</keyword>